<evidence type="ECO:0000313" key="3">
    <source>
        <dbReference type="Proteomes" id="UP000291236"/>
    </source>
</evidence>
<gene>
    <name evidence="2" type="ORF">JCM31447_25490</name>
</gene>
<reference evidence="2 3" key="1">
    <citation type="submission" date="2018-12" db="EMBL/GenBank/DDBJ databases">
        <title>Rubrispira sanarue gen. nov., sp., nov., a member of the order Silvanigrellales, isolated from a brackish lake in Hamamatsu Japan.</title>
        <authorList>
            <person name="Maejima Y."/>
            <person name="Iino T."/>
            <person name="Muraguchi Y."/>
            <person name="Fukuda K."/>
            <person name="Nojiri H."/>
            <person name="Ohkuma M."/>
            <person name="Moriuchi R."/>
            <person name="Dohra H."/>
            <person name="Kimbara K."/>
            <person name="Shintani M."/>
        </authorList>
    </citation>
    <scope>NUCLEOTIDE SEQUENCE [LARGE SCALE GENOMIC DNA]</scope>
    <source>
        <strain evidence="2 3">RF1110005</strain>
    </source>
</reference>
<dbReference type="Proteomes" id="UP000291236">
    <property type="component" value="Chromosome"/>
</dbReference>
<dbReference type="InterPro" id="IPR050486">
    <property type="entry name" value="Mannose-1P_guanyltransferase"/>
</dbReference>
<dbReference type="RefSeq" id="WP_130611190.1">
    <property type="nucleotide sequence ID" value="NZ_AP019368.1"/>
</dbReference>
<keyword evidence="3" id="KW-1185">Reference proteome</keyword>
<organism evidence="2 3">
    <name type="scientific">Fluviispira sanaruensis</name>
    <dbReference type="NCBI Taxonomy" id="2493639"/>
    <lineage>
        <taxon>Bacteria</taxon>
        <taxon>Pseudomonadati</taxon>
        <taxon>Bdellovibrionota</taxon>
        <taxon>Oligoflexia</taxon>
        <taxon>Silvanigrellales</taxon>
        <taxon>Silvanigrellaceae</taxon>
        <taxon>Fluviispira</taxon>
    </lineage>
</organism>
<dbReference type="AlphaFoldDB" id="A0A4P2VYL9"/>
<dbReference type="Gene3D" id="3.90.550.10">
    <property type="entry name" value="Spore Coat Polysaccharide Biosynthesis Protein SpsA, Chain A"/>
    <property type="match status" value="1"/>
</dbReference>
<evidence type="ECO:0000313" key="2">
    <source>
        <dbReference type="EMBL" id="BBH54092.1"/>
    </source>
</evidence>
<dbReference type="EMBL" id="AP019368">
    <property type="protein sequence ID" value="BBH54092.1"/>
    <property type="molecule type" value="Genomic_DNA"/>
</dbReference>
<dbReference type="KEGG" id="sbf:JCM31447_25490"/>
<dbReference type="PANTHER" id="PTHR22572">
    <property type="entry name" value="SUGAR-1-PHOSPHATE GUANYL TRANSFERASE"/>
    <property type="match status" value="1"/>
</dbReference>
<sequence>MIKNQSINYQDYCVAILAGGKGTRIQSLFPDIPKPLVEIAGKQVLLRQIDFFLEYGVKKIIVLAGFRGEVIKERLYKKYNNLIDVVIEETPLGTSGCLSLIKKSINTKYLIFVSGDLVFDIDLERFCSFHQGKKAQCTLTVHSNFHPMDADLISFDEITLKVIALLVRPHPQGSYYLNNVNAAISILNVELLSYIEENNPKNFERDFIPLLVKNKIDIYAYKSIEYIRDMGTPERFNRVSNDLSKFLPEKLKYSFKKKSIFIDMATLEKVFLENNIYINNKLLSDINKINYSEFILTGFFYKNSIKREFIETVLGNRNLKLDTFFNYWDDFEGELRDFINEYNISDISFYSFNF</sequence>
<dbReference type="InterPro" id="IPR005835">
    <property type="entry name" value="NTP_transferase_dom"/>
</dbReference>
<dbReference type="CDD" id="cd04181">
    <property type="entry name" value="NTP_transferase"/>
    <property type="match status" value="1"/>
</dbReference>
<dbReference type="OrthoDB" id="9803871at2"/>
<dbReference type="Pfam" id="PF00483">
    <property type="entry name" value="NTP_transferase"/>
    <property type="match status" value="1"/>
</dbReference>
<dbReference type="InterPro" id="IPR029044">
    <property type="entry name" value="Nucleotide-diphossugar_trans"/>
</dbReference>
<proteinExistence type="predicted"/>
<name>A0A4P2VYL9_FLUSA</name>
<dbReference type="SUPFAM" id="SSF53448">
    <property type="entry name" value="Nucleotide-diphospho-sugar transferases"/>
    <property type="match status" value="1"/>
</dbReference>
<evidence type="ECO:0000259" key="1">
    <source>
        <dbReference type="Pfam" id="PF00483"/>
    </source>
</evidence>
<protein>
    <recommendedName>
        <fullName evidence="1">Nucleotidyl transferase domain-containing protein</fullName>
    </recommendedName>
</protein>
<accession>A0A4P2VYL9</accession>
<feature type="domain" description="Nucleotidyl transferase" evidence="1">
    <location>
        <begin position="16"/>
        <end position="243"/>
    </location>
</feature>